<dbReference type="Proteomes" id="UP000821865">
    <property type="component" value="Chromosome 4"/>
</dbReference>
<protein>
    <submittedName>
        <fullName evidence="1">Uncharacterized protein</fullName>
    </submittedName>
</protein>
<gene>
    <name evidence="1" type="ORF">HPB49_007998</name>
</gene>
<keyword evidence="2" id="KW-1185">Reference proteome</keyword>
<name>A0ACB8CW98_DERSI</name>
<proteinExistence type="predicted"/>
<organism evidence="1 2">
    <name type="scientific">Dermacentor silvarum</name>
    <name type="common">Tick</name>
    <dbReference type="NCBI Taxonomy" id="543639"/>
    <lineage>
        <taxon>Eukaryota</taxon>
        <taxon>Metazoa</taxon>
        <taxon>Ecdysozoa</taxon>
        <taxon>Arthropoda</taxon>
        <taxon>Chelicerata</taxon>
        <taxon>Arachnida</taxon>
        <taxon>Acari</taxon>
        <taxon>Parasitiformes</taxon>
        <taxon>Ixodida</taxon>
        <taxon>Ixodoidea</taxon>
        <taxon>Ixodidae</taxon>
        <taxon>Rhipicephalinae</taxon>
        <taxon>Dermacentor</taxon>
    </lineage>
</organism>
<sequence>MATLPRTFENGSSLKNRIAKAARMPYMPQDHFKITLRRRRGLNISNIGSTKIGKVIIEAVGLRSEQIASDIICPNINQKILVSSTPE</sequence>
<evidence type="ECO:0000313" key="1">
    <source>
        <dbReference type="EMBL" id="KAH7953419.1"/>
    </source>
</evidence>
<evidence type="ECO:0000313" key="2">
    <source>
        <dbReference type="Proteomes" id="UP000821865"/>
    </source>
</evidence>
<comment type="caution">
    <text evidence="1">The sequence shown here is derived from an EMBL/GenBank/DDBJ whole genome shotgun (WGS) entry which is preliminary data.</text>
</comment>
<reference evidence="1" key="1">
    <citation type="submission" date="2020-05" db="EMBL/GenBank/DDBJ databases">
        <title>Large-scale comparative analyses of tick genomes elucidate their genetic diversity and vector capacities.</title>
        <authorList>
            <person name="Jia N."/>
            <person name="Wang J."/>
            <person name="Shi W."/>
            <person name="Du L."/>
            <person name="Sun Y."/>
            <person name="Zhan W."/>
            <person name="Jiang J."/>
            <person name="Wang Q."/>
            <person name="Zhang B."/>
            <person name="Ji P."/>
            <person name="Sakyi L.B."/>
            <person name="Cui X."/>
            <person name="Yuan T."/>
            <person name="Jiang B."/>
            <person name="Yang W."/>
            <person name="Lam T.T.-Y."/>
            <person name="Chang Q."/>
            <person name="Ding S."/>
            <person name="Wang X."/>
            <person name="Zhu J."/>
            <person name="Ruan X."/>
            <person name="Zhao L."/>
            <person name="Wei J."/>
            <person name="Que T."/>
            <person name="Du C."/>
            <person name="Cheng J."/>
            <person name="Dai P."/>
            <person name="Han X."/>
            <person name="Huang E."/>
            <person name="Gao Y."/>
            <person name="Liu J."/>
            <person name="Shao H."/>
            <person name="Ye R."/>
            <person name="Li L."/>
            <person name="Wei W."/>
            <person name="Wang X."/>
            <person name="Wang C."/>
            <person name="Yang T."/>
            <person name="Huo Q."/>
            <person name="Li W."/>
            <person name="Guo W."/>
            <person name="Chen H."/>
            <person name="Zhou L."/>
            <person name="Ni X."/>
            <person name="Tian J."/>
            <person name="Zhou Y."/>
            <person name="Sheng Y."/>
            <person name="Liu T."/>
            <person name="Pan Y."/>
            <person name="Xia L."/>
            <person name="Li J."/>
            <person name="Zhao F."/>
            <person name="Cao W."/>
        </authorList>
    </citation>
    <scope>NUCLEOTIDE SEQUENCE</scope>
    <source>
        <strain evidence="1">Dsil-2018</strain>
    </source>
</reference>
<accession>A0ACB8CW98</accession>
<dbReference type="EMBL" id="CM023473">
    <property type="protein sequence ID" value="KAH7953419.1"/>
    <property type="molecule type" value="Genomic_DNA"/>
</dbReference>